<dbReference type="AlphaFoldDB" id="A0A9P0I2S7"/>
<organism evidence="1 2">
    <name type="scientific">Spodoptera littoralis</name>
    <name type="common">Egyptian cotton leafworm</name>
    <dbReference type="NCBI Taxonomy" id="7109"/>
    <lineage>
        <taxon>Eukaryota</taxon>
        <taxon>Metazoa</taxon>
        <taxon>Ecdysozoa</taxon>
        <taxon>Arthropoda</taxon>
        <taxon>Hexapoda</taxon>
        <taxon>Insecta</taxon>
        <taxon>Pterygota</taxon>
        <taxon>Neoptera</taxon>
        <taxon>Endopterygota</taxon>
        <taxon>Lepidoptera</taxon>
        <taxon>Glossata</taxon>
        <taxon>Ditrysia</taxon>
        <taxon>Noctuoidea</taxon>
        <taxon>Noctuidae</taxon>
        <taxon>Amphipyrinae</taxon>
        <taxon>Spodoptera</taxon>
    </lineage>
</organism>
<evidence type="ECO:0000313" key="1">
    <source>
        <dbReference type="EMBL" id="CAH1639146.1"/>
    </source>
</evidence>
<keyword evidence="2" id="KW-1185">Reference proteome</keyword>
<accession>A0A9P0I2S7</accession>
<dbReference type="EMBL" id="LR824550">
    <property type="protein sequence ID" value="CAH1639146.1"/>
    <property type="molecule type" value="Genomic_DNA"/>
</dbReference>
<sequence>MAGFAPWVLELYKLLPAYSHGYLQGTWVSLQETLKTARKSLSKDVPSATLLKPEANTK</sequence>
<name>A0A9P0I2S7_SPOLI</name>
<proteinExistence type="predicted"/>
<reference evidence="1" key="1">
    <citation type="submission" date="2022-02" db="EMBL/GenBank/DDBJ databases">
        <authorList>
            <person name="King R."/>
        </authorList>
    </citation>
    <scope>NUCLEOTIDE SEQUENCE</scope>
</reference>
<evidence type="ECO:0000313" key="2">
    <source>
        <dbReference type="Proteomes" id="UP001153321"/>
    </source>
</evidence>
<gene>
    <name evidence="1" type="ORF">SPLIT_LOCUS4503</name>
</gene>
<dbReference type="Proteomes" id="UP001153321">
    <property type="component" value="Chromosome 19"/>
</dbReference>
<protein>
    <submittedName>
        <fullName evidence="1">Uncharacterized protein</fullName>
    </submittedName>
</protein>